<organism evidence="2">
    <name type="scientific">Desertifilum tharense IPPAS B-1220</name>
    <dbReference type="NCBI Taxonomy" id="1781255"/>
    <lineage>
        <taxon>Bacteria</taxon>
        <taxon>Bacillati</taxon>
        <taxon>Cyanobacteriota</taxon>
        <taxon>Cyanophyceae</taxon>
        <taxon>Desertifilales</taxon>
        <taxon>Desertifilaceae</taxon>
        <taxon>Desertifilum</taxon>
    </lineage>
</organism>
<dbReference type="RefSeq" id="WP_069969416.1">
    <property type="nucleotide sequence ID" value="NZ_CM124774.1"/>
</dbReference>
<evidence type="ECO:0000313" key="2">
    <source>
        <dbReference type="EMBL" id="OEJ72966.1"/>
    </source>
</evidence>
<dbReference type="OrthoDB" id="465001at2"/>
<dbReference type="PANTHER" id="PTHR36341">
    <property type="entry name" value="DUF2996 FAMILY PROTEIN"/>
    <property type="match status" value="1"/>
</dbReference>
<dbReference type="STRING" id="1781255.BH720_22245"/>
<accession>A0A1E5QE81</accession>
<evidence type="ECO:0008006" key="3">
    <source>
        <dbReference type="Google" id="ProtNLM"/>
    </source>
</evidence>
<dbReference type="EMBL" id="MJGC01000105">
    <property type="protein sequence ID" value="OEJ72966.1"/>
    <property type="molecule type" value="Genomic_DNA"/>
</dbReference>
<dbReference type="AlphaFoldDB" id="A0A1E5QE81"/>
<proteinExistence type="predicted"/>
<sequence>MAEENNQEYTGKEVPAQSEQQASNIPSANAPDPDAVNPENANASQKQGAEPEAEVKKAEAKQPPANPAAGRADEKKATEAKKVPPKKEKPPALEEKPFAEFIQEHYIPALKKSLAEKGIGDLDVQFVQEKIPVLGMSQEPPCWQVIGSWKDKQRQFRVYFFNEDISGHRAFSFTSNASKPSTLEPFLIDERRITLDLLVFGVFQRLNAQKWLALN</sequence>
<feature type="compositionally biased region" description="Basic and acidic residues" evidence="1">
    <location>
        <begin position="71"/>
        <end position="94"/>
    </location>
</feature>
<evidence type="ECO:0000256" key="1">
    <source>
        <dbReference type="SAM" id="MobiDB-lite"/>
    </source>
</evidence>
<gene>
    <name evidence="2" type="ORF">BH720_22245</name>
</gene>
<name>A0A1E5QE81_9CYAN</name>
<feature type="region of interest" description="Disordered" evidence="1">
    <location>
        <begin position="1"/>
        <end position="94"/>
    </location>
</feature>
<comment type="caution">
    <text evidence="2">The sequence shown here is derived from an EMBL/GenBank/DDBJ whole genome shotgun (WGS) entry which is preliminary data.</text>
</comment>
<feature type="compositionally biased region" description="Polar residues" evidence="1">
    <location>
        <begin position="17"/>
        <end position="27"/>
    </location>
</feature>
<protein>
    <recommendedName>
        <fullName evidence="3">DUF2996 domain-containing protein</fullName>
    </recommendedName>
</protein>
<reference evidence="2" key="1">
    <citation type="submission" date="2016-09" db="EMBL/GenBank/DDBJ databases">
        <title>Draft genome of thermotolerant cyanobacterium Desertifilum sp. strain IPPAS B-1220.</title>
        <authorList>
            <person name="Sinetova M.A."/>
            <person name="Bolakhan K."/>
            <person name="Zayadan B.K."/>
            <person name="Mironov K.S."/>
            <person name="Ustinova V."/>
            <person name="Kupriyanova E.V."/>
            <person name="Sidorov R.A."/>
            <person name="Skrypnik A.N."/>
            <person name="Gogoleva N.E."/>
            <person name="Gogolev Y.V."/>
            <person name="Los D.A."/>
        </authorList>
    </citation>
    <scope>NUCLEOTIDE SEQUENCE [LARGE SCALE GENOMIC DNA]</scope>
    <source>
        <strain evidence="2">IPPAS B-1220</strain>
    </source>
</reference>
<dbReference type="PANTHER" id="PTHR36341:SF3">
    <property type="entry name" value="DUF2996 FAMILY PROTEIN"/>
    <property type="match status" value="1"/>
</dbReference>
<dbReference type="Pfam" id="PF11210">
    <property type="entry name" value="DUF2996"/>
    <property type="match status" value="1"/>
</dbReference>
<dbReference type="InterPro" id="IPR021374">
    <property type="entry name" value="DUF2996"/>
</dbReference>